<dbReference type="AlphaFoldDB" id="A0A3N5BEH9"/>
<evidence type="ECO:0000256" key="3">
    <source>
        <dbReference type="ARBA" id="ARBA00022448"/>
    </source>
</evidence>
<dbReference type="PANTHER" id="PTHR43297">
    <property type="entry name" value="OLIGOPEPTIDE TRANSPORT ATP-BINDING PROTEIN APPD"/>
    <property type="match status" value="1"/>
</dbReference>
<protein>
    <submittedName>
        <fullName evidence="9">Peptide/nickel transport system ATP-binding protein</fullName>
    </submittedName>
</protein>
<evidence type="ECO:0000313" key="10">
    <source>
        <dbReference type="Proteomes" id="UP000276443"/>
    </source>
</evidence>
<comment type="caution">
    <text evidence="9">The sequence shown here is derived from an EMBL/GenBank/DDBJ whole genome shotgun (WGS) entry which is preliminary data.</text>
</comment>
<organism evidence="9 10">
    <name type="scientific">Aquisalibacillus elongatus</name>
    <dbReference type="NCBI Taxonomy" id="485577"/>
    <lineage>
        <taxon>Bacteria</taxon>
        <taxon>Bacillati</taxon>
        <taxon>Bacillota</taxon>
        <taxon>Bacilli</taxon>
        <taxon>Bacillales</taxon>
        <taxon>Bacillaceae</taxon>
        <taxon>Aquisalibacillus</taxon>
    </lineage>
</organism>
<comment type="similarity">
    <text evidence="2">Belongs to the ABC transporter superfamily.</text>
</comment>
<keyword evidence="6 9" id="KW-0067">ATP-binding</keyword>
<keyword evidence="4" id="KW-1003">Cell membrane</keyword>
<dbReference type="Gene3D" id="3.40.50.300">
    <property type="entry name" value="P-loop containing nucleotide triphosphate hydrolases"/>
    <property type="match status" value="1"/>
</dbReference>
<evidence type="ECO:0000256" key="6">
    <source>
        <dbReference type="ARBA" id="ARBA00022840"/>
    </source>
</evidence>
<dbReference type="GO" id="GO:0005886">
    <property type="term" value="C:plasma membrane"/>
    <property type="evidence" value="ECO:0007669"/>
    <property type="project" value="UniProtKB-SubCell"/>
</dbReference>
<dbReference type="CDD" id="cd03257">
    <property type="entry name" value="ABC_NikE_OppD_transporters"/>
    <property type="match status" value="1"/>
</dbReference>
<dbReference type="PROSITE" id="PS00211">
    <property type="entry name" value="ABC_TRANSPORTER_1"/>
    <property type="match status" value="1"/>
</dbReference>
<keyword evidence="3" id="KW-0813">Transport</keyword>
<evidence type="ECO:0000259" key="8">
    <source>
        <dbReference type="PROSITE" id="PS50893"/>
    </source>
</evidence>
<name>A0A3N5BEH9_9BACI</name>
<dbReference type="NCBIfam" id="TIGR01727">
    <property type="entry name" value="oligo_HPY"/>
    <property type="match status" value="1"/>
</dbReference>
<sequence length="337" mass="37908">MDNIVLELKDLHTHFFTDNGEIPAVDGVSFDLKKGEVVGVVGESGSGKSVTSLSVMQLIPNPPGKIVGGEILFKGENLANASEKRMRKIRGNEISMIFQEPMTSLDPVFTIGNQLIEAIRFHQKISKKQARQRAIHMLELVGIPRADEIVDEYPHQLSGGMRQRVMIAMSMSLNPEVLIADEPTTALDVTIQAQILDLMRNLNQEQGTSILLITHDLGVVSEMCDRVVVMYSGQVVEEGTVREIIKDPQHPYTKGLIRSLPNLYKKEQKLYSIPGTVMKPSTEYVGCRFASRCEFAFDRCFNENPDLYELNHQRKSRCFLHDEEKEVGEFVDTNTRS</sequence>
<keyword evidence="5" id="KW-0547">Nucleotide-binding</keyword>
<dbReference type="InterPro" id="IPR003439">
    <property type="entry name" value="ABC_transporter-like_ATP-bd"/>
</dbReference>
<dbReference type="GO" id="GO:0015833">
    <property type="term" value="P:peptide transport"/>
    <property type="evidence" value="ECO:0007669"/>
    <property type="project" value="InterPro"/>
</dbReference>
<evidence type="ECO:0000256" key="1">
    <source>
        <dbReference type="ARBA" id="ARBA00004202"/>
    </source>
</evidence>
<evidence type="ECO:0000256" key="5">
    <source>
        <dbReference type="ARBA" id="ARBA00022741"/>
    </source>
</evidence>
<dbReference type="SUPFAM" id="SSF52540">
    <property type="entry name" value="P-loop containing nucleoside triphosphate hydrolases"/>
    <property type="match status" value="1"/>
</dbReference>
<keyword evidence="7" id="KW-0472">Membrane</keyword>
<dbReference type="PROSITE" id="PS50893">
    <property type="entry name" value="ABC_TRANSPORTER_2"/>
    <property type="match status" value="1"/>
</dbReference>
<evidence type="ECO:0000256" key="7">
    <source>
        <dbReference type="ARBA" id="ARBA00023136"/>
    </source>
</evidence>
<dbReference type="Pfam" id="PF08352">
    <property type="entry name" value="oligo_HPY"/>
    <property type="match status" value="1"/>
</dbReference>
<dbReference type="GO" id="GO:0016887">
    <property type="term" value="F:ATP hydrolysis activity"/>
    <property type="evidence" value="ECO:0007669"/>
    <property type="project" value="InterPro"/>
</dbReference>
<dbReference type="InterPro" id="IPR050388">
    <property type="entry name" value="ABC_Ni/Peptide_Import"/>
</dbReference>
<dbReference type="Proteomes" id="UP000276443">
    <property type="component" value="Unassembled WGS sequence"/>
</dbReference>
<evidence type="ECO:0000313" key="9">
    <source>
        <dbReference type="EMBL" id="RPF56116.1"/>
    </source>
</evidence>
<dbReference type="InterPro" id="IPR013563">
    <property type="entry name" value="Oligopep_ABC_C"/>
</dbReference>
<dbReference type="EMBL" id="RKRF01000007">
    <property type="protein sequence ID" value="RPF56116.1"/>
    <property type="molecule type" value="Genomic_DNA"/>
</dbReference>
<comment type="subcellular location">
    <subcellularLocation>
        <location evidence="1">Cell membrane</location>
        <topology evidence="1">Peripheral membrane protein</topology>
    </subcellularLocation>
</comment>
<dbReference type="InterPro" id="IPR003593">
    <property type="entry name" value="AAA+_ATPase"/>
</dbReference>
<keyword evidence="10" id="KW-1185">Reference proteome</keyword>
<dbReference type="PANTHER" id="PTHR43297:SF2">
    <property type="entry name" value="DIPEPTIDE TRANSPORT ATP-BINDING PROTEIN DPPD"/>
    <property type="match status" value="1"/>
</dbReference>
<dbReference type="FunFam" id="3.40.50.300:FF:000016">
    <property type="entry name" value="Oligopeptide ABC transporter ATP-binding component"/>
    <property type="match status" value="1"/>
</dbReference>
<dbReference type="GO" id="GO:0005524">
    <property type="term" value="F:ATP binding"/>
    <property type="evidence" value="ECO:0007669"/>
    <property type="project" value="UniProtKB-KW"/>
</dbReference>
<feature type="domain" description="ABC transporter" evidence="8">
    <location>
        <begin position="6"/>
        <end position="257"/>
    </location>
</feature>
<accession>A0A3N5BEH9</accession>
<dbReference type="OrthoDB" id="9802264at2"/>
<dbReference type="InterPro" id="IPR027417">
    <property type="entry name" value="P-loop_NTPase"/>
</dbReference>
<evidence type="ECO:0000256" key="2">
    <source>
        <dbReference type="ARBA" id="ARBA00005417"/>
    </source>
</evidence>
<dbReference type="InterPro" id="IPR017871">
    <property type="entry name" value="ABC_transporter-like_CS"/>
</dbReference>
<proteinExistence type="inferred from homology"/>
<dbReference type="SMART" id="SM00382">
    <property type="entry name" value="AAA"/>
    <property type="match status" value="1"/>
</dbReference>
<dbReference type="RefSeq" id="WP_124220235.1">
    <property type="nucleotide sequence ID" value="NZ_RKRF01000007.1"/>
</dbReference>
<gene>
    <name evidence="9" type="ORF">EDC24_1005</name>
</gene>
<evidence type="ECO:0000256" key="4">
    <source>
        <dbReference type="ARBA" id="ARBA00022475"/>
    </source>
</evidence>
<reference evidence="9 10" key="1">
    <citation type="submission" date="2018-11" db="EMBL/GenBank/DDBJ databases">
        <title>Genomic Encyclopedia of Type Strains, Phase IV (KMG-IV): sequencing the most valuable type-strain genomes for metagenomic binning, comparative biology and taxonomic classification.</title>
        <authorList>
            <person name="Goeker M."/>
        </authorList>
    </citation>
    <scope>NUCLEOTIDE SEQUENCE [LARGE SCALE GENOMIC DNA]</scope>
    <source>
        <strain evidence="9 10">DSM 18090</strain>
    </source>
</reference>
<dbReference type="Pfam" id="PF00005">
    <property type="entry name" value="ABC_tran"/>
    <property type="match status" value="1"/>
</dbReference>